<feature type="region of interest" description="Disordered" evidence="2">
    <location>
        <begin position="387"/>
        <end position="427"/>
    </location>
</feature>
<protein>
    <recommendedName>
        <fullName evidence="1">RNA-dependent RNA polymerase</fullName>
        <ecNumber evidence="1">2.7.7.48</ecNumber>
    </recommendedName>
</protein>
<feature type="compositionally biased region" description="Low complexity" evidence="2">
    <location>
        <begin position="182"/>
        <end position="195"/>
    </location>
</feature>
<sequence length="1402" mass="157555">MVKFDELLENELSQLRDDRDRSILDLVGLEEGGLELKVGTAKKKKQADDFEYDGRFDDPMTENASPLAVGKWQEQNPRYLNISSEISADANDSDESFYSCSGTSKNIPEENAEAGNAHFRPNPTNTVPTIPKPPKTSYPRASKKGKEPSPSPNPHLSRLPRLKQWDCERQVQSASGTSPTCSAESSFNASSSFSNRLRTDWSPPTSLETSFNEDTESLTRPTKQKGPRLAILAEGLDETTFLGDTEAPYNRDCDGEMTDIDDSDVSYEQSRVISKRASKKRPLSQRNVSTIPKPDGRKFDQPNQQTRDDEEEAAFQKLAEDFFSDEPNPLVHILLPVGGTHPMNEHAACIRGGAQEGEDPLLGGIVEESFAGEWDNINNTLELADETQEQLDDEDKDENDEDEDEDEGEDEDEDEDDDEDEFGAIDPSFGRAFSDFTALKSTSHPLPTLHFAIQHEATRVALNEGPCSNDAICDHLRGYCDDLYEAKEYRDVWETLTRFSKTAKHLEQTAESVWRGFKEGRGWPDNVYLTGTVHCDETLHSSPIKSRQPPSQGPSSADAPLTITLNPLSRTKGNRFFNRFGSDRFLHLVLPPLSRQSGLPDTVLQQRLARITNWLADEEIVLMNRTWKFFYIREKTTGKKSDLGKTMQVVFFAVKGVGIGDSLSDQEINILGFKKSDKKIRQEMSAEALLQWHIPLTGNLGMSVPKFWSRISLGFSASTPTVTFKLAQIEYVDDIKSDIGEIMNDGCSVVSPAVMQIVRQKLGLEETPTAVQARLGGAKGVWMVDPAVDLDSEAIYIKVTESQLKYKGYSGDADWARLTLDVITTSHDPTPATINTQLIPILEDRGVPFETLRELLEEHLERDLEELFSIIDEPSELRRWMYDRGNAGRERMAAKSVVTWGGVPAAKTEIAIMLLESGFMVRECNFLMTQVRKIIDQYCDDLKAKLRVKIPNSTTLLCVADPTGTLREGEVSLRFSNGILDPKTMRRSSVIIGDILVARNPAQLPSDIQRVKAVDLQYYHSPGLRELTNVIVFSVQGNRSLASLLSGGDYDGDKPWICWDNRLVEPFQNSPSTFAEFEKPALLCFERSPTNVIDLKPHQQGFFNRFIRAGIANSLKDDFLGLCTNVWEKYCYTNNSISDPKAIELAKLCSVLVDAPKQGLSILPSKRDEITKLGYGYMKPAYKEPKGQSQGIHIIDRLHYDVAGQKIMEKQVAFHNDVGESPIYEPLITEVFRRERERAEKEGSGGTLARALKHLTDELAKILQAWHSRRSEDSADQFKSSVARLHRQFRDIMPPQELSEDPVISRWVSDRGSHFSHWSILRASAAYYKWRTTLAWYMAGHELCYIKAHAVGLAGSDFGPRTIVEELYISMKASKRFKAIKKGTASDDDERRWEEEALQVSE</sequence>
<feature type="compositionally biased region" description="Basic and acidic residues" evidence="2">
    <location>
        <begin position="46"/>
        <end position="58"/>
    </location>
</feature>
<comment type="caution">
    <text evidence="4">The sequence shown here is derived from an EMBL/GenBank/DDBJ whole genome shotgun (WGS) entry which is preliminary data.</text>
</comment>
<accession>A0ABR3GUA8</accession>
<feature type="compositionally biased region" description="Polar residues" evidence="2">
    <location>
        <begin position="170"/>
        <end position="181"/>
    </location>
</feature>
<dbReference type="InterPro" id="IPR007855">
    <property type="entry name" value="RDRP"/>
</dbReference>
<gene>
    <name evidence="4" type="ORF">Q9L58_001357</name>
</gene>
<keyword evidence="1" id="KW-0808">Transferase</keyword>
<keyword evidence="5" id="KW-1185">Reference proteome</keyword>
<feature type="region of interest" description="Disordered" evidence="2">
    <location>
        <begin position="91"/>
        <end position="227"/>
    </location>
</feature>
<evidence type="ECO:0000259" key="3">
    <source>
        <dbReference type="Pfam" id="PF05183"/>
    </source>
</evidence>
<feature type="compositionally biased region" description="Polar residues" evidence="2">
    <location>
        <begin position="540"/>
        <end position="555"/>
    </location>
</feature>
<evidence type="ECO:0000256" key="2">
    <source>
        <dbReference type="SAM" id="MobiDB-lite"/>
    </source>
</evidence>
<feature type="compositionally biased region" description="Acidic residues" evidence="2">
    <location>
        <begin position="387"/>
        <end position="423"/>
    </location>
</feature>
<comment type="similarity">
    <text evidence="1">Belongs to the RdRP family.</text>
</comment>
<feature type="region of interest" description="Disordered" evidence="2">
    <location>
        <begin position="39"/>
        <end position="61"/>
    </location>
</feature>
<dbReference type="EMBL" id="JBBBZM010000010">
    <property type="protein sequence ID" value="KAL0639531.1"/>
    <property type="molecule type" value="Genomic_DNA"/>
</dbReference>
<dbReference type="InterPro" id="IPR057596">
    <property type="entry name" value="RDRP_core"/>
</dbReference>
<keyword evidence="1" id="KW-0548">Nucleotidyltransferase</keyword>
<comment type="catalytic activity">
    <reaction evidence="1">
        <text>RNA(n) + a ribonucleoside 5'-triphosphate = RNA(n+1) + diphosphate</text>
        <dbReference type="Rhea" id="RHEA:21248"/>
        <dbReference type="Rhea" id="RHEA-COMP:14527"/>
        <dbReference type="Rhea" id="RHEA-COMP:17342"/>
        <dbReference type="ChEBI" id="CHEBI:33019"/>
        <dbReference type="ChEBI" id="CHEBI:61557"/>
        <dbReference type="ChEBI" id="CHEBI:140395"/>
        <dbReference type="EC" id="2.7.7.48"/>
    </reaction>
</comment>
<feature type="compositionally biased region" description="Basic residues" evidence="2">
    <location>
        <begin position="273"/>
        <end position="283"/>
    </location>
</feature>
<dbReference type="Pfam" id="PF05183">
    <property type="entry name" value="RdRP"/>
    <property type="match status" value="1"/>
</dbReference>
<evidence type="ECO:0000313" key="4">
    <source>
        <dbReference type="EMBL" id="KAL0639531.1"/>
    </source>
</evidence>
<dbReference type="PANTHER" id="PTHR23079:SF14">
    <property type="entry name" value="RNA-DEPENDENT RNA POLYMERASE"/>
    <property type="match status" value="1"/>
</dbReference>
<feature type="compositionally biased region" description="Acidic residues" evidence="2">
    <location>
        <begin position="255"/>
        <end position="265"/>
    </location>
</feature>
<dbReference type="Proteomes" id="UP001447188">
    <property type="component" value="Unassembled WGS sequence"/>
</dbReference>
<evidence type="ECO:0000256" key="1">
    <source>
        <dbReference type="RuleBase" id="RU363098"/>
    </source>
</evidence>
<dbReference type="EC" id="2.7.7.48" evidence="1"/>
<feature type="domain" description="RDRP core" evidence="3">
    <location>
        <begin position="560"/>
        <end position="1200"/>
    </location>
</feature>
<keyword evidence="1" id="KW-0696">RNA-directed RNA polymerase</keyword>
<organism evidence="4 5">
    <name type="scientific">Discina gigas</name>
    <dbReference type="NCBI Taxonomy" id="1032678"/>
    <lineage>
        <taxon>Eukaryota</taxon>
        <taxon>Fungi</taxon>
        <taxon>Dikarya</taxon>
        <taxon>Ascomycota</taxon>
        <taxon>Pezizomycotina</taxon>
        <taxon>Pezizomycetes</taxon>
        <taxon>Pezizales</taxon>
        <taxon>Discinaceae</taxon>
        <taxon>Discina</taxon>
    </lineage>
</organism>
<feature type="region of interest" description="Disordered" evidence="2">
    <location>
        <begin position="540"/>
        <end position="560"/>
    </location>
</feature>
<keyword evidence="1" id="KW-0694">RNA-binding</keyword>
<dbReference type="PANTHER" id="PTHR23079">
    <property type="entry name" value="RNA-DEPENDENT RNA POLYMERASE"/>
    <property type="match status" value="1"/>
</dbReference>
<evidence type="ECO:0000313" key="5">
    <source>
        <dbReference type="Proteomes" id="UP001447188"/>
    </source>
</evidence>
<feature type="compositionally biased region" description="Polar residues" evidence="2">
    <location>
        <begin position="96"/>
        <end position="106"/>
    </location>
</feature>
<name>A0ABR3GUA8_9PEZI</name>
<proteinExistence type="inferred from homology"/>
<feature type="region of interest" description="Disordered" evidence="2">
    <location>
        <begin position="243"/>
        <end position="312"/>
    </location>
</feature>
<reference evidence="4 5" key="1">
    <citation type="submission" date="2024-02" db="EMBL/GenBank/DDBJ databases">
        <title>Discinaceae phylogenomics.</title>
        <authorList>
            <person name="Dirks A.C."/>
            <person name="James T.Y."/>
        </authorList>
    </citation>
    <scope>NUCLEOTIDE SEQUENCE [LARGE SCALE GENOMIC DNA]</scope>
    <source>
        <strain evidence="4 5">ACD0624</strain>
    </source>
</reference>